<feature type="active site" evidence="4">
    <location>
        <position position="173"/>
    </location>
</feature>
<sequence length="292" mass="30409">MSQVGFIGLGNMGAPMLGNLTGSGVRTLALDLDRERMAMVAGETGAARARSAADFAEVEAIVTMLPTSEAVSSALFDWDDGIVGHLRPGAVVIDMSSADPTQTVRLGERLRARGLNMVDAPVSGAVAKATAGTLAVMMGADNEAAAEKAVPIVETMSATIFRTGALGTGHAMKALNNFVAGAATTAACEALIAGERFGLAPETMVEILNASTGQSFVTSNVLNEHVVRRNFASGFGLALYAKDVRIARSLTRAIHHPAPVCEAVSDTFDAALAELGNVDHTRAYEYWAEQRS</sequence>
<evidence type="ECO:0000256" key="3">
    <source>
        <dbReference type="ARBA" id="ARBA00023027"/>
    </source>
</evidence>
<evidence type="ECO:0000256" key="1">
    <source>
        <dbReference type="ARBA" id="ARBA00009080"/>
    </source>
</evidence>
<feature type="domain" description="6-phosphogluconate dehydrogenase NADP-binding" evidence="5">
    <location>
        <begin position="3"/>
        <end position="164"/>
    </location>
</feature>
<dbReference type="OrthoDB" id="3185659at2"/>
<dbReference type="AlphaFoldDB" id="A0A3N0EBV4"/>
<dbReference type="InterPro" id="IPR036291">
    <property type="entry name" value="NAD(P)-bd_dom_sf"/>
</dbReference>
<proteinExistence type="inferred from homology"/>
<keyword evidence="8" id="KW-1185">Reference proteome</keyword>
<reference evidence="7 8" key="1">
    <citation type="submission" date="2018-11" db="EMBL/GenBank/DDBJ databases">
        <title>The genome draft of YIM 96095.</title>
        <authorList>
            <person name="Tang S.-K."/>
            <person name="Chunyu W.-X."/>
            <person name="Feng Y.-Z."/>
        </authorList>
    </citation>
    <scope>NUCLEOTIDE SEQUENCE [LARGE SCALE GENOMIC DNA]</scope>
    <source>
        <strain evidence="7 8">YIM 96095</strain>
    </source>
</reference>
<comment type="caution">
    <text evidence="7">The sequence shown here is derived from an EMBL/GenBank/DDBJ whole genome shotgun (WGS) entry which is preliminary data.</text>
</comment>
<gene>
    <name evidence="7" type="ORF">EFW17_09615</name>
</gene>
<comment type="similarity">
    <text evidence="1">Belongs to the HIBADH-related family.</text>
</comment>
<dbReference type="SUPFAM" id="SSF48179">
    <property type="entry name" value="6-phosphogluconate dehydrogenase C-terminal domain-like"/>
    <property type="match status" value="1"/>
</dbReference>
<accession>A0A3N0EBV4</accession>
<organism evidence="7 8">
    <name type="scientific">Halostreptopolyspora alba</name>
    <dbReference type="NCBI Taxonomy" id="2487137"/>
    <lineage>
        <taxon>Bacteria</taxon>
        <taxon>Bacillati</taxon>
        <taxon>Actinomycetota</taxon>
        <taxon>Actinomycetes</taxon>
        <taxon>Streptosporangiales</taxon>
        <taxon>Nocardiopsidaceae</taxon>
        <taxon>Halostreptopolyspora</taxon>
    </lineage>
</organism>
<evidence type="ECO:0000256" key="2">
    <source>
        <dbReference type="ARBA" id="ARBA00023002"/>
    </source>
</evidence>
<keyword evidence="3" id="KW-0520">NAD</keyword>
<dbReference type="Gene3D" id="3.40.50.720">
    <property type="entry name" value="NAD(P)-binding Rossmann-like Domain"/>
    <property type="match status" value="1"/>
</dbReference>
<dbReference type="GO" id="GO:0016616">
    <property type="term" value="F:oxidoreductase activity, acting on the CH-OH group of donors, NAD or NADP as acceptor"/>
    <property type="evidence" value="ECO:0007669"/>
    <property type="project" value="TreeGrafter"/>
</dbReference>
<dbReference type="InterPro" id="IPR006115">
    <property type="entry name" value="6PGDH_NADP-bd"/>
</dbReference>
<dbReference type="GO" id="GO:0050661">
    <property type="term" value="F:NADP binding"/>
    <property type="evidence" value="ECO:0007669"/>
    <property type="project" value="InterPro"/>
</dbReference>
<dbReference type="RefSeq" id="WP_123200976.1">
    <property type="nucleotide sequence ID" value="NZ_RJMB01000007.1"/>
</dbReference>
<name>A0A3N0EBV4_9ACTN</name>
<evidence type="ECO:0000256" key="4">
    <source>
        <dbReference type="PIRSR" id="PIRSR000103-1"/>
    </source>
</evidence>
<dbReference type="SUPFAM" id="SSF51735">
    <property type="entry name" value="NAD(P)-binding Rossmann-fold domains"/>
    <property type="match status" value="1"/>
</dbReference>
<dbReference type="EMBL" id="RJMB01000007">
    <property type="protein sequence ID" value="RNL85320.1"/>
    <property type="molecule type" value="Genomic_DNA"/>
</dbReference>
<dbReference type="Gene3D" id="1.10.1040.10">
    <property type="entry name" value="N-(1-d-carboxylethyl)-l-norvaline Dehydrogenase, domain 2"/>
    <property type="match status" value="1"/>
</dbReference>
<dbReference type="Proteomes" id="UP000269198">
    <property type="component" value="Unassembled WGS sequence"/>
</dbReference>
<evidence type="ECO:0000313" key="7">
    <source>
        <dbReference type="EMBL" id="RNL85320.1"/>
    </source>
</evidence>
<dbReference type="InterPro" id="IPR015815">
    <property type="entry name" value="HIBADH-related"/>
</dbReference>
<dbReference type="GO" id="GO:0051287">
    <property type="term" value="F:NAD binding"/>
    <property type="evidence" value="ECO:0007669"/>
    <property type="project" value="InterPro"/>
</dbReference>
<evidence type="ECO:0000259" key="5">
    <source>
        <dbReference type="Pfam" id="PF03446"/>
    </source>
</evidence>
<dbReference type="PIRSF" id="PIRSF000103">
    <property type="entry name" value="HIBADH"/>
    <property type="match status" value="1"/>
</dbReference>
<feature type="domain" description="3-hydroxyisobutyrate dehydrogenase-like NAD-binding" evidence="6">
    <location>
        <begin position="167"/>
        <end position="286"/>
    </location>
</feature>
<dbReference type="Pfam" id="PF03446">
    <property type="entry name" value="NAD_binding_2"/>
    <property type="match status" value="1"/>
</dbReference>
<dbReference type="PANTHER" id="PTHR22981:SF7">
    <property type="entry name" value="3-HYDROXYISOBUTYRATE DEHYDROGENASE, MITOCHONDRIAL"/>
    <property type="match status" value="1"/>
</dbReference>
<dbReference type="InterPro" id="IPR029154">
    <property type="entry name" value="HIBADH-like_NADP-bd"/>
</dbReference>
<evidence type="ECO:0000259" key="6">
    <source>
        <dbReference type="Pfam" id="PF14833"/>
    </source>
</evidence>
<keyword evidence="2" id="KW-0560">Oxidoreductase</keyword>
<protein>
    <submittedName>
        <fullName evidence="7">NAD(P)-dependent oxidoreductase</fullName>
    </submittedName>
</protein>
<dbReference type="PANTHER" id="PTHR22981">
    <property type="entry name" value="3-HYDROXYISOBUTYRATE DEHYDROGENASE-RELATED"/>
    <property type="match status" value="1"/>
</dbReference>
<dbReference type="Pfam" id="PF14833">
    <property type="entry name" value="NAD_binding_11"/>
    <property type="match status" value="1"/>
</dbReference>
<dbReference type="InterPro" id="IPR013328">
    <property type="entry name" value="6PGD_dom2"/>
</dbReference>
<evidence type="ECO:0000313" key="8">
    <source>
        <dbReference type="Proteomes" id="UP000269198"/>
    </source>
</evidence>
<dbReference type="InterPro" id="IPR008927">
    <property type="entry name" value="6-PGluconate_DH-like_C_sf"/>
</dbReference>